<keyword evidence="5" id="KW-1185">Reference proteome</keyword>
<dbReference type="GO" id="GO:0008713">
    <property type="term" value="F:ADP-heptose-lipopolysaccharide heptosyltransferase activity"/>
    <property type="evidence" value="ECO:0007669"/>
    <property type="project" value="TreeGrafter"/>
</dbReference>
<name>A0A2T0XKF6_9BURK</name>
<dbReference type="OrthoDB" id="8661261at2"/>
<dbReference type="EMBL" id="PVTV01000011">
    <property type="protein sequence ID" value="PRY99439.1"/>
    <property type="molecule type" value="Genomic_DNA"/>
</dbReference>
<organism evidence="4 5">
    <name type="scientific">Jezberella montanilacus</name>
    <dbReference type="NCBI Taxonomy" id="323426"/>
    <lineage>
        <taxon>Bacteria</taxon>
        <taxon>Pseudomonadati</taxon>
        <taxon>Pseudomonadota</taxon>
        <taxon>Betaproteobacteria</taxon>
        <taxon>Burkholderiales</taxon>
        <taxon>Alcaligenaceae</taxon>
        <taxon>Jezberella</taxon>
    </lineage>
</organism>
<dbReference type="Gene3D" id="3.40.50.2000">
    <property type="entry name" value="Glycogen Phosphorylase B"/>
    <property type="match status" value="2"/>
</dbReference>
<dbReference type="InterPro" id="IPR002201">
    <property type="entry name" value="Glyco_trans_9"/>
</dbReference>
<dbReference type="GO" id="GO:0009244">
    <property type="term" value="P:lipopolysaccharide core region biosynthetic process"/>
    <property type="evidence" value="ECO:0007669"/>
    <property type="project" value="TreeGrafter"/>
</dbReference>
<keyword evidence="1" id="KW-0328">Glycosyltransferase</keyword>
<dbReference type="InterPro" id="IPR051199">
    <property type="entry name" value="LPS_LOS_Heptosyltrfase"/>
</dbReference>
<dbReference type="AlphaFoldDB" id="A0A2T0XKF6"/>
<dbReference type="GO" id="GO:0005829">
    <property type="term" value="C:cytosol"/>
    <property type="evidence" value="ECO:0007669"/>
    <property type="project" value="TreeGrafter"/>
</dbReference>
<dbReference type="CDD" id="cd03789">
    <property type="entry name" value="GT9_LPS_heptosyltransferase"/>
    <property type="match status" value="1"/>
</dbReference>
<sequence>MKEVVVYIRSMVFLGTQIVAFPLLYQIKQFWPDCHLRVVGQDDLAQYYESLPWVDDYVRANRLKQNFLALNKPDLVIALHFASEQFSLVSLLKGVKTRIGFRNGRVTDVFWTHRYKKDYSEYMGVANLKLLAAYRSFDIATAARACVTAIAAQRTSNPDLADVVFMPGGGAGDYKRWPVERYVELADLLGPRMGADIKFCFVLGPDEQREYQWLQSLNRDDFVLFANRPLSELAWLTLQAKLIVANDCGPCHYGQFAGVPYVGVFHETNLEWFWRRSDTASVVPMFANKDIKSIEASDVFEAAIKVMR</sequence>
<accession>A0A2T0XKF6</accession>
<proteinExistence type="predicted"/>
<evidence type="ECO:0000256" key="3">
    <source>
        <dbReference type="SAM" id="Phobius"/>
    </source>
</evidence>
<protein>
    <submittedName>
        <fullName evidence="4">ADP-heptose:LPS heptosyltransferase</fullName>
    </submittedName>
</protein>
<comment type="caution">
    <text evidence="4">The sequence shown here is derived from an EMBL/GenBank/DDBJ whole genome shotgun (WGS) entry which is preliminary data.</text>
</comment>
<keyword evidence="3" id="KW-1133">Transmembrane helix</keyword>
<gene>
    <name evidence="4" type="ORF">BCM14_0885</name>
</gene>
<feature type="transmembrane region" description="Helical" evidence="3">
    <location>
        <begin position="6"/>
        <end position="25"/>
    </location>
</feature>
<reference evidence="4 5" key="1">
    <citation type="submission" date="2018-03" db="EMBL/GenBank/DDBJ databases">
        <title>Genomic Encyclopedia of Type Strains, Phase III (KMG-III): the genomes of soil and plant-associated and newly described type strains.</title>
        <authorList>
            <person name="Whitman W."/>
        </authorList>
    </citation>
    <scope>NUCLEOTIDE SEQUENCE [LARGE SCALE GENOMIC DNA]</scope>
    <source>
        <strain evidence="4 5">MWH-P2sevCIIIb</strain>
    </source>
</reference>
<evidence type="ECO:0000256" key="1">
    <source>
        <dbReference type="ARBA" id="ARBA00022676"/>
    </source>
</evidence>
<evidence type="ECO:0000313" key="5">
    <source>
        <dbReference type="Proteomes" id="UP000238308"/>
    </source>
</evidence>
<dbReference type="Proteomes" id="UP000238308">
    <property type="component" value="Unassembled WGS sequence"/>
</dbReference>
<dbReference type="PANTHER" id="PTHR30160">
    <property type="entry name" value="TETRAACYLDISACCHARIDE 4'-KINASE-RELATED"/>
    <property type="match status" value="1"/>
</dbReference>
<evidence type="ECO:0000313" key="4">
    <source>
        <dbReference type="EMBL" id="PRY99439.1"/>
    </source>
</evidence>
<evidence type="ECO:0000256" key="2">
    <source>
        <dbReference type="ARBA" id="ARBA00022679"/>
    </source>
</evidence>
<keyword evidence="2 4" id="KW-0808">Transferase</keyword>
<dbReference type="RefSeq" id="WP_106226736.1">
    <property type="nucleotide sequence ID" value="NZ_PVTV01000011.1"/>
</dbReference>
<keyword evidence="3" id="KW-0472">Membrane</keyword>
<keyword evidence="3" id="KW-0812">Transmembrane</keyword>
<dbReference type="Pfam" id="PF01075">
    <property type="entry name" value="Glyco_transf_9"/>
    <property type="match status" value="1"/>
</dbReference>
<dbReference type="SUPFAM" id="SSF53756">
    <property type="entry name" value="UDP-Glycosyltransferase/glycogen phosphorylase"/>
    <property type="match status" value="1"/>
</dbReference>